<evidence type="ECO:0000313" key="5">
    <source>
        <dbReference type="EMBL" id="MFL0197164.1"/>
    </source>
</evidence>
<keyword evidence="1" id="KW-0805">Transcription regulation</keyword>
<dbReference type="Gene3D" id="2.60.120.10">
    <property type="entry name" value="Jelly Rolls"/>
    <property type="match status" value="1"/>
</dbReference>
<proteinExistence type="predicted"/>
<keyword evidence="3" id="KW-0804">Transcription</keyword>
<keyword evidence="2" id="KW-0238">DNA-binding</keyword>
<evidence type="ECO:0000313" key="6">
    <source>
        <dbReference type="Proteomes" id="UP001623660"/>
    </source>
</evidence>
<keyword evidence="6" id="KW-1185">Reference proteome</keyword>
<dbReference type="SUPFAM" id="SSF51182">
    <property type="entry name" value="RmlC-like cupins"/>
    <property type="match status" value="1"/>
</dbReference>
<name>A0ABW8SM82_9CLOT</name>
<organism evidence="5 6">
    <name type="scientific">Candidatus Clostridium eludens</name>
    <dbReference type="NCBI Taxonomy" id="3381663"/>
    <lineage>
        <taxon>Bacteria</taxon>
        <taxon>Bacillati</taxon>
        <taxon>Bacillota</taxon>
        <taxon>Clostridia</taxon>
        <taxon>Eubacteriales</taxon>
        <taxon>Clostridiaceae</taxon>
        <taxon>Clostridium</taxon>
    </lineage>
</organism>
<evidence type="ECO:0000256" key="1">
    <source>
        <dbReference type="ARBA" id="ARBA00023015"/>
    </source>
</evidence>
<dbReference type="SMART" id="SM00342">
    <property type="entry name" value="HTH_ARAC"/>
    <property type="match status" value="1"/>
</dbReference>
<dbReference type="Gene3D" id="1.10.10.60">
    <property type="entry name" value="Homeodomain-like"/>
    <property type="match status" value="2"/>
</dbReference>
<comment type="caution">
    <text evidence="5">The sequence shown here is derived from an EMBL/GenBank/DDBJ whole genome shotgun (WGS) entry which is preliminary data.</text>
</comment>
<dbReference type="PANTHER" id="PTHR43280">
    <property type="entry name" value="ARAC-FAMILY TRANSCRIPTIONAL REGULATOR"/>
    <property type="match status" value="1"/>
</dbReference>
<dbReference type="Pfam" id="PF02311">
    <property type="entry name" value="AraC_binding"/>
    <property type="match status" value="1"/>
</dbReference>
<dbReference type="InterPro" id="IPR009057">
    <property type="entry name" value="Homeodomain-like_sf"/>
</dbReference>
<dbReference type="Proteomes" id="UP001623660">
    <property type="component" value="Unassembled WGS sequence"/>
</dbReference>
<dbReference type="PROSITE" id="PS01124">
    <property type="entry name" value="HTH_ARAC_FAMILY_2"/>
    <property type="match status" value="1"/>
</dbReference>
<dbReference type="InterPro" id="IPR003313">
    <property type="entry name" value="AraC-bd"/>
</dbReference>
<dbReference type="SUPFAM" id="SSF46689">
    <property type="entry name" value="Homeodomain-like"/>
    <property type="match status" value="1"/>
</dbReference>
<dbReference type="RefSeq" id="WP_406793268.1">
    <property type="nucleotide sequence ID" value="NZ_JBJHZX010000026.1"/>
</dbReference>
<dbReference type="CDD" id="cd02208">
    <property type="entry name" value="cupin_RmlC-like"/>
    <property type="match status" value="1"/>
</dbReference>
<dbReference type="SUPFAM" id="SSF51011">
    <property type="entry name" value="Glycosyl hydrolase domain"/>
    <property type="match status" value="1"/>
</dbReference>
<sequence>MRREYINYPQDVPVLVSCANIIEYPIHWHNSIEILYVLKGKFYVTIDSDKYELVEKDIEIINIDEAHSIYSSHKDNKMLVFHIDPNFFEKYYTDIENMFFYTNITDDNGQEGEEYDELRVFLSRITCEAVQKQDNYDEVIKDILVKILYHLINNFHYLTNEMEDLRENEELLERYHRITKYIFNNYNDNITLQDIAKKEFLSTHYLSHGIKDTTGYSFTDLLNLTRVDEALKILLDTDKNISEISEEVGFSHTRYFNKHFKIRFKCSPSQYRKKFKGDEETFKKQKKITFMPLSKSLQFITYYLEDYDRFNYEEKIIKIALNMSQNTEKFYKNFKDIINVGDAFDLLIEDNKDMLEMLQDEVGFKYARTLNVFSEDMGIFPGAKFYNWNRCGDVFEFLHNIGVGVLVVLDNEGFTGEEFKKVLKSFLDYFSELDTIDFNSFKFQFVSKVDREYVKEITELLCENYEFKVLKDRATYGDSVNFIYDTAYMIPFTINSIINKKSNIDILRAFDVLDRQIDLTNEVFFGYPGLINDKGIKKPSYYAYFLMNKLGDTLVAKDKGYIVTKSYREYQILLYSYHEDIDNLNFFENFSKFKGSKNITEKKFSLNIVGISSSVRVITYDINEKIGSSYNYWVDMGKPKRLSKEEKEILYKSSFPRIHFTSIKKSTVFNIQAKIQGYGASLIIIKEV</sequence>
<evidence type="ECO:0000256" key="3">
    <source>
        <dbReference type="ARBA" id="ARBA00023163"/>
    </source>
</evidence>
<dbReference type="Gene3D" id="2.60.40.1500">
    <property type="entry name" value="Glycosyl hydrolase domain, family 39"/>
    <property type="match status" value="1"/>
</dbReference>
<dbReference type="InterPro" id="IPR014710">
    <property type="entry name" value="RmlC-like_jellyroll"/>
</dbReference>
<accession>A0ABW8SM82</accession>
<gene>
    <name evidence="5" type="ORF">ACJDU8_16595</name>
</gene>
<feature type="domain" description="HTH araC/xylS-type" evidence="4">
    <location>
        <begin position="176"/>
        <end position="274"/>
    </location>
</feature>
<dbReference type="InterPro" id="IPR018060">
    <property type="entry name" value="HTH_AraC"/>
</dbReference>
<evidence type="ECO:0000256" key="2">
    <source>
        <dbReference type="ARBA" id="ARBA00023125"/>
    </source>
</evidence>
<dbReference type="InterPro" id="IPR011051">
    <property type="entry name" value="RmlC_Cupin_sf"/>
</dbReference>
<protein>
    <submittedName>
        <fullName evidence="5">Helix-turn-helix domain-containing protein</fullName>
    </submittedName>
</protein>
<dbReference type="Gene3D" id="3.20.20.80">
    <property type="entry name" value="Glycosidases"/>
    <property type="match status" value="2"/>
</dbReference>
<evidence type="ECO:0000259" key="4">
    <source>
        <dbReference type="PROSITE" id="PS01124"/>
    </source>
</evidence>
<dbReference type="Pfam" id="PF12833">
    <property type="entry name" value="HTH_18"/>
    <property type="match status" value="1"/>
</dbReference>
<dbReference type="InterPro" id="IPR017853">
    <property type="entry name" value="GH"/>
</dbReference>
<dbReference type="PANTHER" id="PTHR43280:SF34">
    <property type="entry name" value="ARAC-FAMILY TRANSCRIPTIONAL REGULATOR"/>
    <property type="match status" value="1"/>
</dbReference>
<dbReference type="SUPFAM" id="SSF51445">
    <property type="entry name" value="(Trans)glycosidases"/>
    <property type="match status" value="1"/>
</dbReference>
<reference evidence="5 6" key="1">
    <citation type="submission" date="2024-11" db="EMBL/GenBank/DDBJ databases">
        <authorList>
            <person name="Heng Y.C."/>
            <person name="Lim A.C.H."/>
            <person name="Lee J.K.Y."/>
            <person name="Kittelmann S."/>
        </authorList>
    </citation>
    <scope>NUCLEOTIDE SEQUENCE [LARGE SCALE GENOMIC DNA]</scope>
    <source>
        <strain evidence="5 6">WILCCON 0269</strain>
    </source>
</reference>
<dbReference type="EMBL" id="JBJHZX010000026">
    <property type="protein sequence ID" value="MFL0197164.1"/>
    <property type="molecule type" value="Genomic_DNA"/>
</dbReference>